<dbReference type="KEGG" id="pchm:VFPPC_02392"/>
<proteinExistence type="predicted"/>
<comment type="caution">
    <text evidence="1">The sequence shown here is derived from an EMBL/GenBank/DDBJ whole genome shotgun (WGS) entry which is preliminary data.</text>
</comment>
<reference evidence="1 2" key="1">
    <citation type="journal article" date="2016" name="PLoS Pathog.">
        <title>Biosynthesis of antibiotic leucinostatins in bio-control fungus Purpureocillium lilacinum and their inhibition on phytophthora revealed by genome mining.</title>
        <authorList>
            <person name="Wang G."/>
            <person name="Liu Z."/>
            <person name="Lin R."/>
            <person name="Li E."/>
            <person name="Mao Z."/>
            <person name="Ling J."/>
            <person name="Yang Y."/>
            <person name="Yin W.B."/>
            <person name="Xie B."/>
        </authorList>
    </citation>
    <scope>NUCLEOTIDE SEQUENCE [LARGE SCALE GENOMIC DNA]</scope>
    <source>
        <strain evidence="1">170</strain>
    </source>
</reference>
<accession>A0A179FVY7</accession>
<gene>
    <name evidence="1" type="ORF">VFPPC_02392</name>
</gene>
<organism evidence="1 2">
    <name type="scientific">Pochonia chlamydosporia 170</name>
    <dbReference type="NCBI Taxonomy" id="1380566"/>
    <lineage>
        <taxon>Eukaryota</taxon>
        <taxon>Fungi</taxon>
        <taxon>Dikarya</taxon>
        <taxon>Ascomycota</taxon>
        <taxon>Pezizomycotina</taxon>
        <taxon>Sordariomycetes</taxon>
        <taxon>Hypocreomycetidae</taxon>
        <taxon>Hypocreales</taxon>
        <taxon>Clavicipitaceae</taxon>
        <taxon>Pochonia</taxon>
    </lineage>
</organism>
<dbReference type="GeneID" id="28846041"/>
<dbReference type="InterPro" id="IPR023213">
    <property type="entry name" value="CAT-like_dom_sf"/>
</dbReference>
<name>A0A179FVY7_METCM</name>
<dbReference type="Pfam" id="PF02458">
    <property type="entry name" value="Transferase"/>
    <property type="match status" value="1"/>
</dbReference>
<evidence type="ECO:0000313" key="2">
    <source>
        <dbReference type="Proteomes" id="UP000078397"/>
    </source>
</evidence>
<dbReference type="AlphaFoldDB" id="A0A179FVY7"/>
<dbReference type="EMBL" id="LSBJ02000002">
    <property type="protein sequence ID" value="OAQ69815.1"/>
    <property type="molecule type" value="Genomic_DNA"/>
</dbReference>
<dbReference type="Gene3D" id="3.30.559.10">
    <property type="entry name" value="Chloramphenicol acetyltransferase-like domain"/>
    <property type="match status" value="2"/>
</dbReference>
<dbReference type="OrthoDB" id="21502at2759"/>
<protein>
    <submittedName>
        <fullName evidence="1">Lysr family regulatory protein</fullName>
    </submittedName>
</protein>
<dbReference type="STRING" id="1380566.A0A179FVY7"/>
<dbReference type="Proteomes" id="UP000078397">
    <property type="component" value="Unassembled WGS sequence"/>
</dbReference>
<evidence type="ECO:0000313" key="1">
    <source>
        <dbReference type="EMBL" id="OAQ69815.1"/>
    </source>
</evidence>
<sequence length="500" mass="55253">MSFIARLLGLQPTPVAPILHPTDEVVQVHLFDNQEVMRSYDLFWTFRFEEVLQADMLGKSLSDLIETGDWRKLGGRYRLRSDGKLEVHIPRPFTPERPPIYFTKEHFDISIAEHSLASTFPKAGNNAQLFLSARDFAPLAYGPGAPTCMDDYLRGDFPLLSLHVVTFMDATLLSVNWNHTMSDLGGFTAILKGWVACLAGKEPPEFKSMDDSMQPLYDNPPEGTPLIADSILSGWRKVTWILQFLWDQFWTTSAFQSHTICIPKQRMDALVQGCRDEAAEAASTTSRDPFISEGDVLMSLAARLAAWSLPAGTGRTVSTLGAVDPRPRIPALFNPDAAYVQNAPCGLLVMQSASKILTKPVGELALDIRKALAEQTTESQMRLAAAVSAEALRATGSLPVTGDATSYLTVYSNWSKAGLLDIVDFSPAVIRSSHVDRTRQPTLGKLARPVFFHSRSLTMGKFTTSMLLVHGRDHNGHMWFGGDSSPYAWGKLVDYINSLE</sequence>
<dbReference type="RefSeq" id="XP_018146352.1">
    <property type="nucleotide sequence ID" value="XM_018282047.1"/>
</dbReference>
<keyword evidence="2" id="KW-1185">Reference proteome</keyword>